<organism evidence="8 9">
    <name type="scientific">Cladonia borealis</name>
    <dbReference type="NCBI Taxonomy" id="184061"/>
    <lineage>
        <taxon>Eukaryota</taxon>
        <taxon>Fungi</taxon>
        <taxon>Dikarya</taxon>
        <taxon>Ascomycota</taxon>
        <taxon>Pezizomycotina</taxon>
        <taxon>Lecanoromycetes</taxon>
        <taxon>OSLEUM clade</taxon>
        <taxon>Lecanoromycetidae</taxon>
        <taxon>Lecanorales</taxon>
        <taxon>Lecanorineae</taxon>
        <taxon>Cladoniaceae</taxon>
        <taxon>Cladonia</taxon>
    </lineage>
</organism>
<dbReference type="GO" id="GO:0005737">
    <property type="term" value="C:cytoplasm"/>
    <property type="evidence" value="ECO:0007669"/>
    <property type="project" value="TreeGrafter"/>
</dbReference>
<dbReference type="InterPro" id="IPR050339">
    <property type="entry name" value="CC_SR_Kinase"/>
</dbReference>
<keyword evidence="4" id="KW-0067">ATP-binding</keyword>
<evidence type="ECO:0000313" key="9">
    <source>
        <dbReference type="Proteomes" id="UP001166286"/>
    </source>
</evidence>
<dbReference type="InterPro" id="IPR000719">
    <property type="entry name" value="Prot_kinase_dom"/>
</dbReference>
<name>A0AA39QYW9_9LECA</name>
<proteinExistence type="inferred from homology"/>
<evidence type="ECO:0000256" key="1">
    <source>
        <dbReference type="ARBA" id="ARBA00022679"/>
    </source>
</evidence>
<evidence type="ECO:0000256" key="3">
    <source>
        <dbReference type="ARBA" id="ARBA00022777"/>
    </source>
</evidence>
<dbReference type="GO" id="GO:0005524">
    <property type="term" value="F:ATP binding"/>
    <property type="evidence" value="ECO:0007669"/>
    <property type="project" value="UniProtKB-KW"/>
</dbReference>
<feature type="compositionally biased region" description="Basic and acidic residues" evidence="6">
    <location>
        <begin position="542"/>
        <end position="558"/>
    </location>
</feature>
<keyword evidence="3" id="KW-0418">Kinase</keyword>
<evidence type="ECO:0000256" key="4">
    <source>
        <dbReference type="ARBA" id="ARBA00022840"/>
    </source>
</evidence>
<feature type="compositionally biased region" description="Polar residues" evidence="6">
    <location>
        <begin position="562"/>
        <end position="571"/>
    </location>
</feature>
<feature type="domain" description="Protein kinase" evidence="7">
    <location>
        <begin position="348"/>
        <end position="682"/>
    </location>
</feature>
<dbReference type="Proteomes" id="UP001166286">
    <property type="component" value="Unassembled WGS sequence"/>
</dbReference>
<protein>
    <recommendedName>
        <fullName evidence="7">Protein kinase domain-containing protein</fullName>
    </recommendedName>
</protein>
<dbReference type="AlphaFoldDB" id="A0AA39QYW9"/>
<dbReference type="Pfam" id="PF00069">
    <property type="entry name" value="Pkinase"/>
    <property type="match status" value="1"/>
</dbReference>
<dbReference type="PROSITE" id="PS00108">
    <property type="entry name" value="PROTEIN_KINASE_ST"/>
    <property type="match status" value="1"/>
</dbReference>
<dbReference type="SUPFAM" id="SSF56112">
    <property type="entry name" value="Protein kinase-like (PK-like)"/>
    <property type="match status" value="1"/>
</dbReference>
<accession>A0AA39QYW9</accession>
<keyword evidence="9" id="KW-1185">Reference proteome</keyword>
<keyword evidence="1" id="KW-0808">Transferase</keyword>
<dbReference type="CDD" id="cd00180">
    <property type="entry name" value="PKc"/>
    <property type="match status" value="1"/>
</dbReference>
<comment type="similarity">
    <text evidence="5">Belongs to the protein kinase superfamily. Ser/Thr protein kinase family. GCN2 subfamily.</text>
</comment>
<dbReference type="Gene3D" id="1.10.510.10">
    <property type="entry name" value="Transferase(Phosphotransferase) domain 1"/>
    <property type="match status" value="1"/>
</dbReference>
<dbReference type="GO" id="GO:0004672">
    <property type="term" value="F:protein kinase activity"/>
    <property type="evidence" value="ECO:0007669"/>
    <property type="project" value="InterPro"/>
</dbReference>
<keyword evidence="2" id="KW-0547">Nucleotide-binding</keyword>
<sequence length="775" mass="88216">MAASMDRRPLSLLESAESCGASLEKLKKHANDSKAKYAHGTKKRQMLDKVDSEITISIRALKEWIAAIKKGRQTKDDSIIATFTKKFDTIKSHTNEVSKVLDHRLKHIPLEWHRSKHEAEDSEHISKDLEKIGDIIGALHSDIYTVLRDSPDQKQRQEKITEVVLGRPKSYQGFVKTITQMSGEERRTTRFGTMQLLWQEIPARPDLEGHVGNADNPGDGKVYSEQEIQKAGSVLKAFYDAWHEATIKANSANAVAPELLRRVKKLTDMARICLILRAMRLERLLDHICEHDKDDRHLPLERTMLERILGEDDAPHASTFVAEQYRAICRTWNDGQHLEIPEVEPLPLEYIDKYGDGSYGIVTRTRHAFTGMYYARKEQIEGSKHLRREILRLKKLSHRHIVQFVKSYQRGNKYGILLKPAATTDLLKLLGRYSRNGFDYAKDIPDRRRDRTILKPIILTAFGCLSRGLAHIHCRNIRHKDIKPSNILYQKAFPHEPARFLWADFGLAYDFGHRPNESKTTSKSRYSPRYAAPEIMEEIQARKSRGECHPDDSDKSDTDNDLPSQVPNDAQRSAIGHGRKSDIYSFGIVFLEILSYLIAKGPAYETSVPGDFEACMPFWENLTATQQWAQTQAQELSSINPKSPLIFLLKLGSEMISHDPEARPSIHQIVSRLFKEASSVYFCTTCQREPDDPILETNCAIEQTESVKVNNGSTPGHGSVHEVPEDEDQIGAEPLPRQPRYVNGKEPIVKSALRDPSKARGNERRGSRARFEGKD</sequence>
<dbReference type="Gene3D" id="3.30.200.20">
    <property type="entry name" value="Phosphorylase Kinase, domain 1"/>
    <property type="match status" value="1"/>
</dbReference>
<evidence type="ECO:0000313" key="8">
    <source>
        <dbReference type="EMBL" id="KAK0511807.1"/>
    </source>
</evidence>
<feature type="compositionally biased region" description="Basic and acidic residues" evidence="6">
    <location>
        <begin position="752"/>
        <end position="775"/>
    </location>
</feature>
<feature type="region of interest" description="Disordered" evidence="6">
    <location>
        <begin position="707"/>
        <end position="775"/>
    </location>
</feature>
<comment type="caution">
    <text evidence="8">The sequence shown here is derived from an EMBL/GenBank/DDBJ whole genome shotgun (WGS) entry which is preliminary data.</text>
</comment>
<dbReference type="GO" id="GO:0005634">
    <property type="term" value="C:nucleus"/>
    <property type="evidence" value="ECO:0007669"/>
    <property type="project" value="TreeGrafter"/>
</dbReference>
<dbReference type="PANTHER" id="PTHR11042">
    <property type="entry name" value="EUKARYOTIC TRANSLATION INITIATION FACTOR 2-ALPHA KINASE EIF2-ALPHA KINASE -RELATED"/>
    <property type="match status" value="1"/>
</dbReference>
<evidence type="ECO:0000256" key="6">
    <source>
        <dbReference type="SAM" id="MobiDB-lite"/>
    </source>
</evidence>
<dbReference type="InterPro" id="IPR008271">
    <property type="entry name" value="Ser/Thr_kinase_AS"/>
</dbReference>
<dbReference type="InterPro" id="IPR011009">
    <property type="entry name" value="Kinase-like_dom_sf"/>
</dbReference>
<dbReference type="SMART" id="SM00220">
    <property type="entry name" value="S_TKc"/>
    <property type="match status" value="1"/>
</dbReference>
<evidence type="ECO:0000256" key="2">
    <source>
        <dbReference type="ARBA" id="ARBA00022741"/>
    </source>
</evidence>
<feature type="region of interest" description="Disordered" evidence="6">
    <location>
        <begin position="542"/>
        <end position="574"/>
    </location>
</feature>
<reference evidence="8" key="1">
    <citation type="submission" date="2023-03" db="EMBL/GenBank/DDBJ databases">
        <title>Complete genome of Cladonia borealis.</title>
        <authorList>
            <person name="Park H."/>
        </authorList>
    </citation>
    <scope>NUCLEOTIDE SEQUENCE</scope>
    <source>
        <strain evidence="8">ANT050790</strain>
    </source>
</reference>
<evidence type="ECO:0000256" key="5">
    <source>
        <dbReference type="ARBA" id="ARBA00037982"/>
    </source>
</evidence>
<feature type="compositionally biased region" description="Polar residues" evidence="6">
    <location>
        <begin position="707"/>
        <end position="716"/>
    </location>
</feature>
<dbReference type="PROSITE" id="PS50011">
    <property type="entry name" value="PROTEIN_KINASE_DOM"/>
    <property type="match status" value="1"/>
</dbReference>
<gene>
    <name evidence="8" type="ORF">JMJ35_005657</name>
</gene>
<dbReference type="EMBL" id="JAFEKC020000012">
    <property type="protein sequence ID" value="KAK0511807.1"/>
    <property type="molecule type" value="Genomic_DNA"/>
</dbReference>
<evidence type="ECO:0000259" key="7">
    <source>
        <dbReference type="PROSITE" id="PS50011"/>
    </source>
</evidence>